<evidence type="ECO:0008006" key="4">
    <source>
        <dbReference type="Google" id="ProtNLM"/>
    </source>
</evidence>
<dbReference type="EMBL" id="JACHMH010000001">
    <property type="protein sequence ID" value="MBB4675736.1"/>
    <property type="molecule type" value="Genomic_DNA"/>
</dbReference>
<reference evidence="2 3" key="1">
    <citation type="submission" date="2020-08" db="EMBL/GenBank/DDBJ databases">
        <title>Sequencing the genomes of 1000 actinobacteria strains.</title>
        <authorList>
            <person name="Klenk H.-P."/>
        </authorList>
    </citation>
    <scope>NUCLEOTIDE SEQUENCE [LARGE SCALE GENOMIC DNA]</scope>
    <source>
        <strain evidence="2 3">DSM 44230</strain>
    </source>
</reference>
<accession>A0A7W7C9E7</accession>
<dbReference type="AlphaFoldDB" id="A0A7W7C9E7"/>
<protein>
    <recommendedName>
        <fullName evidence="4">PE family protein</fullName>
    </recommendedName>
</protein>
<feature type="region of interest" description="Disordered" evidence="1">
    <location>
        <begin position="1"/>
        <end position="23"/>
    </location>
</feature>
<gene>
    <name evidence="2" type="ORF">HNR67_001854</name>
</gene>
<comment type="caution">
    <text evidence="2">The sequence shown here is derived from an EMBL/GenBank/DDBJ whole genome shotgun (WGS) entry which is preliminary data.</text>
</comment>
<evidence type="ECO:0000256" key="1">
    <source>
        <dbReference type="SAM" id="MobiDB-lite"/>
    </source>
</evidence>
<name>A0A7W7C9E7_9PSEU</name>
<sequence>MPRTNSASGDAVQSGLDAVNGGGSRVRVEQAAIPTMRKAFQKALDKLTPQIGHARTDLRMRPWAGDPVSDEAAQKFNDRSMDGGDAALSALEGYQQQLQTAVRALQEVEYEYRATERGNADSVRTSGC</sequence>
<dbReference type="Proteomes" id="UP000533598">
    <property type="component" value="Unassembled WGS sequence"/>
</dbReference>
<evidence type="ECO:0000313" key="2">
    <source>
        <dbReference type="EMBL" id="MBB4675736.1"/>
    </source>
</evidence>
<dbReference type="RefSeq" id="WP_221489823.1">
    <property type="nucleotide sequence ID" value="NZ_BAAAUI010000092.1"/>
</dbReference>
<evidence type="ECO:0000313" key="3">
    <source>
        <dbReference type="Proteomes" id="UP000533598"/>
    </source>
</evidence>
<proteinExistence type="predicted"/>
<organism evidence="2 3">
    <name type="scientific">Crossiella cryophila</name>
    <dbReference type="NCBI Taxonomy" id="43355"/>
    <lineage>
        <taxon>Bacteria</taxon>
        <taxon>Bacillati</taxon>
        <taxon>Actinomycetota</taxon>
        <taxon>Actinomycetes</taxon>
        <taxon>Pseudonocardiales</taxon>
        <taxon>Pseudonocardiaceae</taxon>
        <taxon>Crossiella</taxon>
    </lineage>
</organism>
<keyword evidence="3" id="KW-1185">Reference proteome</keyword>